<dbReference type="GO" id="GO:0015031">
    <property type="term" value="P:protein transport"/>
    <property type="evidence" value="ECO:0007669"/>
    <property type="project" value="UniProtKB-KW"/>
</dbReference>
<dbReference type="GO" id="GO:0006904">
    <property type="term" value="P:vesicle docking involved in exocytosis"/>
    <property type="evidence" value="ECO:0007669"/>
    <property type="project" value="InterPro"/>
</dbReference>
<feature type="compositionally biased region" description="Basic and acidic residues" evidence="5">
    <location>
        <begin position="81"/>
        <end position="90"/>
    </location>
</feature>
<evidence type="ECO:0000256" key="3">
    <source>
        <dbReference type="ARBA" id="ARBA00022927"/>
    </source>
</evidence>
<comment type="caution">
    <text evidence="8">The sequence shown here is derived from an EMBL/GenBank/DDBJ whole genome shotgun (WGS) entry which is preliminary data.</text>
</comment>
<comment type="similarity">
    <text evidence="4">Belongs to the SEC8 family.</text>
</comment>
<accession>A0A8H5HM30</accession>
<dbReference type="GO" id="GO:0006612">
    <property type="term" value="P:protein targeting to membrane"/>
    <property type="evidence" value="ECO:0007669"/>
    <property type="project" value="UniProtKB-UniRule"/>
</dbReference>
<dbReference type="OrthoDB" id="272977at2759"/>
<keyword evidence="2 4" id="KW-0268">Exocytosis</keyword>
<keyword evidence="3 4" id="KW-0653">Protein transport</keyword>
<feature type="region of interest" description="Disordered" evidence="5">
    <location>
        <begin position="127"/>
        <end position="154"/>
    </location>
</feature>
<gene>
    <name evidence="8" type="ORF">D9757_005438</name>
</gene>
<dbReference type="Pfam" id="PF20652">
    <property type="entry name" value="Sec8_C"/>
    <property type="match status" value="1"/>
</dbReference>
<evidence type="ECO:0000259" key="7">
    <source>
        <dbReference type="Pfam" id="PF20652"/>
    </source>
</evidence>
<proteinExistence type="inferred from homology"/>
<dbReference type="PANTHER" id="PTHR14146">
    <property type="entry name" value="EXOCYST COMPLEX COMPONENT 4"/>
    <property type="match status" value="1"/>
</dbReference>
<dbReference type="PANTHER" id="PTHR14146:SF0">
    <property type="entry name" value="EXOCYST COMPLEX COMPONENT 4"/>
    <property type="match status" value="1"/>
</dbReference>
<dbReference type="AlphaFoldDB" id="A0A8H5HM30"/>
<feature type="domain" description="Exocyst complex component Sec8 N-terminal" evidence="6">
    <location>
        <begin position="157"/>
        <end position="294"/>
    </location>
</feature>
<dbReference type="InterPro" id="IPR048630">
    <property type="entry name" value="Sec8_M"/>
</dbReference>
<dbReference type="GO" id="GO:0006893">
    <property type="term" value="P:Golgi to plasma membrane transport"/>
    <property type="evidence" value="ECO:0007669"/>
    <property type="project" value="TreeGrafter"/>
</dbReference>
<evidence type="ECO:0000259" key="6">
    <source>
        <dbReference type="Pfam" id="PF04048"/>
    </source>
</evidence>
<comment type="function">
    <text evidence="4">Component of the exocyst complex involved in the docking of exocytic vesicles with fusion sites on the plasma membrane.</text>
</comment>
<feature type="compositionally biased region" description="Polar residues" evidence="5">
    <location>
        <begin position="30"/>
        <end position="42"/>
    </location>
</feature>
<feature type="compositionally biased region" description="Polar residues" evidence="5">
    <location>
        <begin position="58"/>
        <end position="80"/>
    </location>
</feature>
<reference evidence="8 9" key="1">
    <citation type="journal article" date="2020" name="ISME J.">
        <title>Uncovering the hidden diversity of litter-decomposition mechanisms in mushroom-forming fungi.</title>
        <authorList>
            <person name="Floudas D."/>
            <person name="Bentzer J."/>
            <person name="Ahren D."/>
            <person name="Johansson T."/>
            <person name="Persson P."/>
            <person name="Tunlid A."/>
        </authorList>
    </citation>
    <scope>NUCLEOTIDE SEQUENCE [LARGE SCALE GENOMIC DNA]</scope>
    <source>
        <strain evidence="8 9">CBS 406.79</strain>
    </source>
</reference>
<evidence type="ECO:0000256" key="1">
    <source>
        <dbReference type="ARBA" id="ARBA00022448"/>
    </source>
</evidence>
<protein>
    <recommendedName>
        <fullName evidence="4">Exocyst complex component Sec8</fullName>
    </recommendedName>
</protein>
<dbReference type="GO" id="GO:0090522">
    <property type="term" value="P:vesicle tethering involved in exocytosis"/>
    <property type="evidence" value="ECO:0007669"/>
    <property type="project" value="UniProtKB-UniRule"/>
</dbReference>
<keyword evidence="9" id="KW-1185">Reference proteome</keyword>
<evidence type="ECO:0000256" key="4">
    <source>
        <dbReference type="RuleBase" id="RU367079"/>
    </source>
</evidence>
<keyword evidence="1 4" id="KW-0813">Transport</keyword>
<dbReference type="Pfam" id="PF04048">
    <property type="entry name" value="Sec8_N"/>
    <property type="match status" value="1"/>
</dbReference>
<dbReference type="GO" id="GO:0000145">
    <property type="term" value="C:exocyst"/>
    <property type="evidence" value="ECO:0007669"/>
    <property type="project" value="UniProtKB-UniRule"/>
</dbReference>
<dbReference type="EMBL" id="JAACJN010000040">
    <property type="protein sequence ID" value="KAF5385530.1"/>
    <property type="molecule type" value="Genomic_DNA"/>
</dbReference>
<dbReference type="InterPro" id="IPR039682">
    <property type="entry name" value="Sec8/EXOC4"/>
</dbReference>
<evidence type="ECO:0000313" key="9">
    <source>
        <dbReference type="Proteomes" id="UP000518752"/>
    </source>
</evidence>
<dbReference type="InterPro" id="IPR007191">
    <property type="entry name" value="Sec8_exocyst_N"/>
</dbReference>
<name>A0A8H5HM30_9AGAR</name>
<sequence length="825" mass="92836">MSRAPPFPTRQNRSPFNNIPSASIKPLQISRPTTPSNGPSRPQRSELRSRYSEIEAGGTSSASSRTVHDSPPSSRQAQRQTSKDSNKDDPTSPTMTTVLSAFQSAGTRRRAMTNGSDDYEYQRMRDEERAAENARQQHYQKRMAGKKTVGRPRPGDIDAVLNQVKDGWEFVVDPDFNPVDLAVDLLDQKSTGKDMDSFQDVKYKLFNALKGTVDKHYQAFAASLPHHASLLNHLTETQTQIDQARTALQESKEALGSKRADLVQMWSRGQTLEEMMRLLDQIEHLKAVPELLETLMSEKRLLQASVLLVRNLKVINNPDMQEIGAVSDLRSYLLGQETALREILVDELHGHLFLKSFWCDSRWASYTPSQHAFPRVEFEEDLTATLPDMSPSSSSFPTTRLARFLHDLTLRPNDPPMDTNEPSLTAPLASTLNFHISSRNPHTLLNPEADSFAYLETVLESLAVLGRLGATLDIVTQRMASEIYSLIETTIDEISERVEYGRRSTVFGLSTSKSEGVYIFTAEPSVVIQHKNDGNFPGSCLRLAALESSSQYIDHEILRDFFWTLYSKMDAIAQGLRVIYERRDFKDSAGTKPGTLFPLVDIWIAVQAEMKTLVYDYLTNEDEGVMSGRNPISSINEIIREGRFSRDRTKSVFRFADTDVKLANKLLRPHEEELTQVLKDTMPGLVQGATESTVQSALSSVGTDDRLLGAGQHHRLLIKPDAFHVSVLFQPTLAFLERVRAVLPSDIESVQESGSVLDEFVLNIYLPQLEDKVSYLFHQAVGGPEAFQHDPLSKRISSEPLIKAWFPLRFFHNQFKHSSRLAHIC</sequence>
<evidence type="ECO:0000256" key="2">
    <source>
        <dbReference type="ARBA" id="ARBA00022483"/>
    </source>
</evidence>
<organism evidence="8 9">
    <name type="scientific">Collybiopsis confluens</name>
    <dbReference type="NCBI Taxonomy" id="2823264"/>
    <lineage>
        <taxon>Eukaryota</taxon>
        <taxon>Fungi</taxon>
        <taxon>Dikarya</taxon>
        <taxon>Basidiomycota</taxon>
        <taxon>Agaricomycotina</taxon>
        <taxon>Agaricomycetes</taxon>
        <taxon>Agaricomycetidae</taxon>
        <taxon>Agaricales</taxon>
        <taxon>Marasmiineae</taxon>
        <taxon>Omphalotaceae</taxon>
        <taxon>Collybiopsis</taxon>
    </lineage>
</organism>
<feature type="region of interest" description="Disordered" evidence="5">
    <location>
        <begin position="1"/>
        <end position="95"/>
    </location>
</feature>
<feature type="compositionally biased region" description="Polar residues" evidence="5">
    <location>
        <begin position="9"/>
        <end position="21"/>
    </location>
</feature>
<evidence type="ECO:0000313" key="8">
    <source>
        <dbReference type="EMBL" id="KAF5385530.1"/>
    </source>
</evidence>
<dbReference type="Proteomes" id="UP000518752">
    <property type="component" value="Unassembled WGS sequence"/>
</dbReference>
<feature type="compositionally biased region" description="Basic residues" evidence="5">
    <location>
        <begin position="138"/>
        <end position="150"/>
    </location>
</feature>
<evidence type="ECO:0000256" key="5">
    <source>
        <dbReference type="SAM" id="MobiDB-lite"/>
    </source>
</evidence>
<feature type="domain" description="Exocyst complex component Sec8 middle helical bundle" evidence="7">
    <location>
        <begin position="446"/>
        <end position="733"/>
    </location>
</feature>
<feature type="compositionally biased region" description="Basic and acidic residues" evidence="5">
    <location>
        <begin position="43"/>
        <end position="53"/>
    </location>
</feature>